<keyword evidence="1" id="KW-0812">Transmembrane</keyword>
<keyword evidence="1" id="KW-1133">Transmembrane helix</keyword>
<protein>
    <submittedName>
        <fullName evidence="2">Septum formation initiator family protein</fullName>
    </submittedName>
</protein>
<sequence>MQIGRMIRRAIRMVVPPALFIGLTGYFGWNAMQGDHGMHSYQAQLRLLDEARAAQQDAMSEQLAWARRVRGLKENALDRDTLDERARAMLNLSRSNELVVPYGAHDRLY</sequence>
<dbReference type="Pfam" id="PF04977">
    <property type="entry name" value="DivIC"/>
    <property type="match status" value="1"/>
</dbReference>
<reference evidence="2 4" key="1">
    <citation type="submission" date="2020-06" db="EMBL/GenBank/DDBJ databases">
        <title>Description of novel acetic acid bacteria.</title>
        <authorList>
            <person name="Sombolestani A."/>
        </authorList>
    </citation>
    <scope>NUCLEOTIDE SEQUENCE [LARGE SCALE GENOMIC DNA]</scope>
    <source>
        <strain evidence="2 4">LMG 31431</strain>
    </source>
</reference>
<keyword evidence="1" id="KW-0472">Membrane</keyword>
<feature type="transmembrane region" description="Helical" evidence="1">
    <location>
        <begin position="12"/>
        <end position="29"/>
    </location>
</feature>
<dbReference type="InterPro" id="IPR007060">
    <property type="entry name" value="FtsL/DivIC"/>
</dbReference>
<evidence type="ECO:0000256" key="1">
    <source>
        <dbReference type="SAM" id="Phobius"/>
    </source>
</evidence>
<dbReference type="AlphaFoldDB" id="A0A7Y7IWZ5"/>
<dbReference type="Proteomes" id="UP001449795">
    <property type="component" value="Chromosome"/>
</dbReference>
<organism evidence="2 4">
    <name type="scientific">Nguyenibacter vanlangensis</name>
    <dbReference type="NCBI Taxonomy" id="1216886"/>
    <lineage>
        <taxon>Bacteria</taxon>
        <taxon>Pseudomonadati</taxon>
        <taxon>Pseudomonadota</taxon>
        <taxon>Alphaproteobacteria</taxon>
        <taxon>Acetobacterales</taxon>
        <taxon>Acetobacteraceae</taxon>
        <taxon>Nguyenibacter</taxon>
    </lineage>
</organism>
<evidence type="ECO:0000313" key="4">
    <source>
        <dbReference type="Proteomes" id="UP000534870"/>
    </source>
</evidence>
<accession>A0A7Y7IWZ5</accession>
<keyword evidence="5" id="KW-1185">Reference proteome</keyword>
<evidence type="ECO:0000313" key="2">
    <source>
        <dbReference type="EMBL" id="NVN11915.1"/>
    </source>
</evidence>
<reference evidence="3 5" key="2">
    <citation type="submission" date="2024-04" db="EMBL/GenBank/DDBJ databases">
        <title>Complete genome sequence of Nguyenibacter vanlangesis HBCM-1154, a strain capable of nitrogen fixation, IAA production, and phosphorus solubilization isolated from sugarcane soil.</title>
        <authorList>
            <person name="MY HANH P."/>
        </authorList>
    </citation>
    <scope>NUCLEOTIDE SEQUENCE [LARGE SCALE GENOMIC DNA]</scope>
    <source>
        <strain evidence="3 5">HBCM 1154</strain>
    </source>
</reference>
<evidence type="ECO:0000313" key="3">
    <source>
        <dbReference type="EMBL" id="XAE43394.1"/>
    </source>
</evidence>
<dbReference type="Proteomes" id="UP000534870">
    <property type="component" value="Unassembled WGS sequence"/>
</dbReference>
<evidence type="ECO:0000313" key="5">
    <source>
        <dbReference type="Proteomes" id="UP001449795"/>
    </source>
</evidence>
<name>A0A7Y7IWZ5_9PROT</name>
<dbReference type="EMBL" id="JABXXP010000284">
    <property type="protein sequence ID" value="NVN11915.1"/>
    <property type="molecule type" value="Genomic_DNA"/>
</dbReference>
<dbReference type="EMBL" id="CP152276">
    <property type="protein sequence ID" value="XAE43394.1"/>
    <property type="molecule type" value="Genomic_DNA"/>
</dbReference>
<gene>
    <name evidence="3" type="ORF">AAC691_02730</name>
    <name evidence="2" type="ORF">HUK84_12450</name>
</gene>
<proteinExistence type="predicted"/>
<dbReference type="RefSeq" id="WP_176640579.1">
    <property type="nucleotide sequence ID" value="NZ_CP152276.1"/>
</dbReference>